<dbReference type="STRING" id="1045855.DSC_07165"/>
<dbReference type="GO" id="GO:0003700">
    <property type="term" value="F:DNA-binding transcription factor activity"/>
    <property type="evidence" value="ECO:0007669"/>
    <property type="project" value="InterPro"/>
</dbReference>
<dbReference type="HOGENOM" id="CLU_099442_0_0_6"/>
<sequence length="176" mass="18889">MDLKPQELLVLLKVSAHPKRKFTFAALAQELAMSAAEVHASVRRATAAGLVNARGRGDWSPIRPALQEFMLHGARYAFPAEIGPVKRGVPTAHGAEPLASVLRNEGDTPVWAHPQGSARGPSVSPIYRTAPQAALVDPQLHRLLALLDALRIGRARERELAAQLLSDALRPLDAAA</sequence>
<dbReference type="KEGG" id="psd:DSC_07165"/>
<dbReference type="eggNOG" id="ENOG502ZI89">
    <property type="taxonomic scope" value="Bacteria"/>
</dbReference>
<dbReference type="AlphaFoldDB" id="G7UT19"/>
<gene>
    <name evidence="1" type="ordered locus">DSC_07165</name>
</gene>
<protein>
    <recommendedName>
        <fullName evidence="3">MarR family transcriptional regulator</fullName>
    </recommendedName>
</protein>
<dbReference type="Proteomes" id="UP000005870">
    <property type="component" value="Chromosome"/>
</dbReference>
<evidence type="ECO:0008006" key="3">
    <source>
        <dbReference type="Google" id="ProtNLM"/>
    </source>
</evidence>
<reference evidence="1 2" key="1">
    <citation type="journal article" date="2012" name="J. Bacteriol.">
        <title>Complete Genome Sequence of the BTEX-Degrading Bacterium Pseudoxanthomonas spadix BD-a59.</title>
        <authorList>
            <person name="Lee S.H."/>
            <person name="Jin H.M."/>
            <person name="Lee H.J."/>
            <person name="Kim J.M."/>
            <person name="Jeon C.O."/>
        </authorList>
    </citation>
    <scope>NUCLEOTIDE SEQUENCE [LARGE SCALE GENOMIC DNA]</scope>
    <source>
        <strain evidence="1 2">BD-a59</strain>
    </source>
</reference>
<name>G7UT19_PSEUP</name>
<dbReference type="RefSeq" id="WP_014160260.1">
    <property type="nucleotide sequence ID" value="NC_016147.2"/>
</dbReference>
<accession>G7UT19</accession>
<evidence type="ECO:0000313" key="2">
    <source>
        <dbReference type="Proteomes" id="UP000005870"/>
    </source>
</evidence>
<proteinExistence type="predicted"/>
<keyword evidence="2" id="KW-1185">Reference proteome</keyword>
<dbReference type="OrthoDB" id="194359at2"/>
<dbReference type="EMBL" id="CP003093">
    <property type="protein sequence ID" value="AER56084.1"/>
    <property type="molecule type" value="Genomic_DNA"/>
</dbReference>
<organism evidence="1 2">
    <name type="scientific">Pseudoxanthomonas spadix (strain BD-a59)</name>
    <dbReference type="NCBI Taxonomy" id="1045855"/>
    <lineage>
        <taxon>Bacteria</taxon>
        <taxon>Pseudomonadati</taxon>
        <taxon>Pseudomonadota</taxon>
        <taxon>Gammaproteobacteria</taxon>
        <taxon>Lysobacterales</taxon>
        <taxon>Lysobacteraceae</taxon>
        <taxon>Pseudoxanthomonas</taxon>
    </lineage>
</organism>
<evidence type="ECO:0000313" key="1">
    <source>
        <dbReference type="EMBL" id="AER56084.1"/>
    </source>
</evidence>